<feature type="signal peptide" evidence="10">
    <location>
        <begin position="1"/>
        <end position="19"/>
    </location>
</feature>
<dbReference type="GO" id="GO:0005576">
    <property type="term" value="C:extracellular region"/>
    <property type="evidence" value="ECO:0007669"/>
    <property type="project" value="TreeGrafter"/>
</dbReference>
<dbReference type="PROSITE" id="PS51910">
    <property type="entry name" value="GH18_2"/>
    <property type="match status" value="1"/>
</dbReference>
<dbReference type="STRING" id="98765.A0A2R6NWY5"/>
<dbReference type="Pfam" id="PF00704">
    <property type="entry name" value="Glyco_hydro_18"/>
    <property type="match status" value="1"/>
</dbReference>
<keyword evidence="4" id="KW-0119">Carbohydrate metabolism</keyword>
<dbReference type="Gene3D" id="3.20.20.80">
    <property type="entry name" value="Glycosidases"/>
    <property type="match status" value="2"/>
</dbReference>
<feature type="chain" id="PRO_5015363127" description="GH18 domain-containing protein" evidence="10">
    <location>
        <begin position="20"/>
        <end position="469"/>
    </location>
</feature>
<dbReference type="GO" id="GO:0008843">
    <property type="term" value="F:endochitinase activity"/>
    <property type="evidence" value="ECO:0007669"/>
    <property type="project" value="UniProtKB-EC"/>
</dbReference>
<dbReference type="AlphaFoldDB" id="A0A2R6NWY5"/>
<accession>A0A2R6NWY5</accession>
<organism evidence="12 13">
    <name type="scientific">Hermanssonia centrifuga</name>
    <dbReference type="NCBI Taxonomy" id="98765"/>
    <lineage>
        <taxon>Eukaryota</taxon>
        <taxon>Fungi</taxon>
        <taxon>Dikarya</taxon>
        <taxon>Basidiomycota</taxon>
        <taxon>Agaricomycotina</taxon>
        <taxon>Agaricomycetes</taxon>
        <taxon>Polyporales</taxon>
        <taxon>Meruliaceae</taxon>
        <taxon>Hermanssonia</taxon>
    </lineage>
</organism>
<keyword evidence="10" id="KW-0732">Signal</keyword>
<keyword evidence="5 7" id="KW-0326">Glycosidase</keyword>
<sequence>MLHMLSLPLLALNFASAWAAPMCSLRSATATSSASTTSSTSGSAAGGTTTSPSSSGGNTTRNDDIVATTWYAGWHSQYLAPADISWSKYTSVTYSFALTTPDVNTVSLNSDDEQLLPQFVEAAHNSNSKAMLTVGGWTGSQYFSSAVGSADNRTAFVNAVMGLVSTYNLDGLDFDWEYPNKQGLGCNIINAQDTPNFLSFLQELRTAAPNLTLSAAASIVPFAGPDGTPSTDVSEFAKVLDYVAIMNYDIWGSWSSSVGPNAPLNDTCAPSADQQGSAVSAVQAWTTAGFPANQLVLGVASYGHSFHVDQTAALASLSSSPSSASSAQPAGTTPLAAYPAFDASQQPMGDSWDVSAPAGVDQCGNPSPGGPSGIFNFGGMIAQGILDQNGTAVPGMGFLFDECSQTPFVYVPQNQTMISYDDPQSFAAKGKFINEAGLRGFAMWEAAGDYQDILLDAISNAIGIEEVGC</sequence>
<dbReference type="Proteomes" id="UP000186601">
    <property type="component" value="Unassembled WGS sequence"/>
</dbReference>
<evidence type="ECO:0000256" key="6">
    <source>
        <dbReference type="ARBA" id="ARBA00023326"/>
    </source>
</evidence>
<reference evidence="12 13" key="1">
    <citation type="submission" date="2018-02" db="EMBL/GenBank/DDBJ databases">
        <title>Genome sequence of the basidiomycete white-rot fungus Phlebia centrifuga.</title>
        <authorList>
            <person name="Granchi Z."/>
            <person name="Peng M."/>
            <person name="de Vries R.P."/>
            <person name="Hilden K."/>
            <person name="Makela M.R."/>
            <person name="Grigoriev I."/>
            <person name="Riley R."/>
        </authorList>
    </citation>
    <scope>NUCLEOTIDE SEQUENCE [LARGE SCALE GENOMIC DNA]</scope>
    <source>
        <strain evidence="12 13">FBCC195</strain>
    </source>
</reference>
<dbReference type="InterPro" id="IPR017853">
    <property type="entry name" value="GH"/>
</dbReference>
<keyword evidence="2 7" id="KW-0378">Hydrolase</keyword>
<evidence type="ECO:0000259" key="11">
    <source>
        <dbReference type="PROSITE" id="PS51910"/>
    </source>
</evidence>
<dbReference type="PROSITE" id="PS01095">
    <property type="entry name" value="GH18_1"/>
    <property type="match status" value="1"/>
</dbReference>
<dbReference type="SMART" id="SM00636">
    <property type="entry name" value="Glyco_18"/>
    <property type="match status" value="1"/>
</dbReference>
<dbReference type="PANTHER" id="PTHR11177:SF392">
    <property type="entry name" value="HAP41P"/>
    <property type="match status" value="1"/>
</dbReference>
<evidence type="ECO:0000256" key="7">
    <source>
        <dbReference type="RuleBase" id="RU000489"/>
    </source>
</evidence>
<evidence type="ECO:0000256" key="3">
    <source>
        <dbReference type="ARBA" id="ARBA00023024"/>
    </source>
</evidence>
<evidence type="ECO:0000256" key="5">
    <source>
        <dbReference type="ARBA" id="ARBA00023295"/>
    </source>
</evidence>
<feature type="domain" description="GH18" evidence="11">
    <location>
        <begin position="61"/>
        <end position="465"/>
    </location>
</feature>
<evidence type="ECO:0000313" key="13">
    <source>
        <dbReference type="Proteomes" id="UP000186601"/>
    </source>
</evidence>
<dbReference type="GO" id="GO:0000272">
    <property type="term" value="P:polysaccharide catabolic process"/>
    <property type="evidence" value="ECO:0007669"/>
    <property type="project" value="UniProtKB-KW"/>
</dbReference>
<dbReference type="GO" id="GO:0006032">
    <property type="term" value="P:chitin catabolic process"/>
    <property type="evidence" value="ECO:0007669"/>
    <property type="project" value="UniProtKB-KW"/>
</dbReference>
<comment type="similarity">
    <text evidence="8">Belongs to the glycosyl hydrolase 18 family.</text>
</comment>
<comment type="caution">
    <text evidence="12">The sequence shown here is derived from an EMBL/GenBank/DDBJ whole genome shotgun (WGS) entry which is preliminary data.</text>
</comment>
<evidence type="ECO:0000256" key="10">
    <source>
        <dbReference type="SAM" id="SignalP"/>
    </source>
</evidence>
<evidence type="ECO:0000256" key="1">
    <source>
        <dbReference type="ARBA" id="ARBA00000822"/>
    </source>
</evidence>
<keyword evidence="3" id="KW-0146">Chitin degradation</keyword>
<evidence type="ECO:0000256" key="8">
    <source>
        <dbReference type="RuleBase" id="RU004453"/>
    </source>
</evidence>
<proteinExistence type="inferred from homology"/>
<dbReference type="EMBL" id="MLYV02000733">
    <property type="protein sequence ID" value="PSR78603.1"/>
    <property type="molecule type" value="Genomic_DNA"/>
</dbReference>
<dbReference type="InterPro" id="IPR011583">
    <property type="entry name" value="Chitinase_II/V-like_cat"/>
</dbReference>
<comment type="catalytic activity">
    <reaction evidence="1">
        <text>Random endo-hydrolysis of N-acetyl-beta-D-glucosaminide (1-&gt;4)-beta-linkages in chitin and chitodextrins.</text>
        <dbReference type="EC" id="3.2.1.14"/>
    </reaction>
</comment>
<name>A0A2R6NWY5_9APHY</name>
<dbReference type="InterPro" id="IPR001223">
    <property type="entry name" value="Glyco_hydro18_cat"/>
</dbReference>
<dbReference type="InterPro" id="IPR001579">
    <property type="entry name" value="Glyco_hydro_18_chit_AS"/>
</dbReference>
<evidence type="ECO:0000256" key="2">
    <source>
        <dbReference type="ARBA" id="ARBA00022801"/>
    </source>
</evidence>
<dbReference type="InterPro" id="IPR050314">
    <property type="entry name" value="Glycosyl_Hydrlase_18"/>
</dbReference>
<dbReference type="GO" id="GO:0008061">
    <property type="term" value="F:chitin binding"/>
    <property type="evidence" value="ECO:0007669"/>
    <property type="project" value="InterPro"/>
</dbReference>
<gene>
    <name evidence="12" type="ORF">PHLCEN_2v7350</name>
</gene>
<dbReference type="PANTHER" id="PTHR11177">
    <property type="entry name" value="CHITINASE"/>
    <property type="match status" value="1"/>
</dbReference>
<evidence type="ECO:0000256" key="9">
    <source>
        <dbReference type="SAM" id="MobiDB-lite"/>
    </source>
</evidence>
<dbReference type="OrthoDB" id="73875at2759"/>
<protein>
    <recommendedName>
        <fullName evidence="11">GH18 domain-containing protein</fullName>
    </recommendedName>
</protein>
<evidence type="ECO:0000256" key="4">
    <source>
        <dbReference type="ARBA" id="ARBA00023277"/>
    </source>
</evidence>
<feature type="region of interest" description="Disordered" evidence="9">
    <location>
        <begin position="35"/>
        <end position="59"/>
    </location>
</feature>
<keyword evidence="6" id="KW-0624">Polysaccharide degradation</keyword>
<keyword evidence="13" id="KW-1185">Reference proteome</keyword>
<dbReference type="SUPFAM" id="SSF51445">
    <property type="entry name" value="(Trans)glycosidases"/>
    <property type="match status" value="1"/>
</dbReference>
<evidence type="ECO:0000313" key="12">
    <source>
        <dbReference type="EMBL" id="PSR78603.1"/>
    </source>
</evidence>